<dbReference type="PANTHER" id="PTHR11709">
    <property type="entry name" value="MULTI-COPPER OXIDASE"/>
    <property type="match status" value="1"/>
</dbReference>
<dbReference type="GO" id="GO:0016491">
    <property type="term" value="F:oxidoreductase activity"/>
    <property type="evidence" value="ECO:0007669"/>
    <property type="project" value="TreeGrafter"/>
</dbReference>
<evidence type="ECO:0000313" key="5">
    <source>
        <dbReference type="Proteomes" id="UP001172457"/>
    </source>
</evidence>
<feature type="transmembrane region" description="Helical" evidence="2">
    <location>
        <begin position="20"/>
        <end position="43"/>
    </location>
</feature>
<comment type="caution">
    <text evidence="4">The sequence shown here is derived from an EMBL/GenBank/DDBJ whole genome shotgun (WGS) entry which is preliminary data.</text>
</comment>
<keyword evidence="2" id="KW-0472">Membrane</keyword>
<dbReference type="Pfam" id="PF07732">
    <property type="entry name" value="Cu-oxidase_3"/>
    <property type="match status" value="1"/>
</dbReference>
<evidence type="ECO:0000256" key="2">
    <source>
        <dbReference type="SAM" id="Phobius"/>
    </source>
</evidence>
<sequence>MKSHLLSTFNPNFQLMVLTVKLFVLVFLWFYHCVILMCTYVTLSRHGIKQLRIGWADGPAYVTQCPIKPGESYTYKFTVTGQRGTLWWHAHISWKRATIYGAIIIHPRMPYPFSIPIEAEIPIIFGEWWNLPIKGIEDEMYKFGSGPNSSDAYTINGLPDSLYSCSVKGNVVTKPQTLEHKDPALEDSKLPNFGSNDHYLECIKFAYGFASGELLNLMKDKSMFYFPSSIGYLELEPHLQKTFRPKINDYGPT</sequence>
<feature type="domain" description="Plastocyanin-like" evidence="3">
    <location>
        <begin position="41"/>
        <end position="108"/>
    </location>
</feature>
<dbReference type="InterPro" id="IPR011707">
    <property type="entry name" value="Cu-oxidase-like_N"/>
</dbReference>
<dbReference type="SUPFAM" id="SSF49503">
    <property type="entry name" value="Cupredoxins"/>
    <property type="match status" value="1"/>
</dbReference>
<gene>
    <name evidence="4" type="ORF">OSB04_010544</name>
</gene>
<dbReference type="InterPro" id="IPR045087">
    <property type="entry name" value="Cu-oxidase_fam"/>
</dbReference>
<dbReference type="InterPro" id="IPR008972">
    <property type="entry name" value="Cupredoxin"/>
</dbReference>
<evidence type="ECO:0000256" key="1">
    <source>
        <dbReference type="ARBA" id="ARBA00010609"/>
    </source>
</evidence>
<keyword evidence="2" id="KW-1133">Transmembrane helix</keyword>
<reference evidence="4" key="1">
    <citation type="submission" date="2023-03" db="EMBL/GenBank/DDBJ databases">
        <title>Chromosome-scale reference genome and RAD-based genetic map of yellow starthistle (Centaurea solstitialis) reveal putative structural variation and QTLs associated with invader traits.</title>
        <authorList>
            <person name="Reatini B."/>
            <person name="Cang F.A."/>
            <person name="Jiang Q."/>
            <person name="Mckibben M.T.W."/>
            <person name="Barker M.S."/>
            <person name="Rieseberg L.H."/>
            <person name="Dlugosch K.M."/>
        </authorList>
    </citation>
    <scope>NUCLEOTIDE SEQUENCE</scope>
    <source>
        <strain evidence="4">CAN-66</strain>
        <tissue evidence="4">Leaf</tissue>
    </source>
</reference>
<comment type="similarity">
    <text evidence="1">Belongs to the multicopper oxidase family.</text>
</comment>
<proteinExistence type="inferred from homology"/>
<protein>
    <recommendedName>
        <fullName evidence="3">Plastocyanin-like domain-containing protein</fullName>
    </recommendedName>
</protein>
<accession>A0AA38T7S7</accession>
<evidence type="ECO:0000313" key="4">
    <source>
        <dbReference type="EMBL" id="KAJ9555930.1"/>
    </source>
</evidence>
<organism evidence="4 5">
    <name type="scientific">Centaurea solstitialis</name>
    <name type="common">yellow star-thistle</name>
    <dbReference type="NCBI Taxonomy" id="347529"/>
    <lineage>
        <taxon>Eukaryota</taxon>
        <taxon>Viridiplantae</taxon>
        <taxon>Streptophyta</taxon>
        <taxon>Embryophyta</taxon>
        <taxon>Tracheophyta</taxon>
        <taxon>Spermatophyta</taxon>
        <taxon>Magnoliopsida</taxon>
        <taxon>eudicotyledons</taxon>
        <taxon>Gunneridae</taxon>
        <taxon>Pentapetalae</taxon>
        <taxon>asterids</taxon>
        <taxon>campanulids</taxon>
        <taxon>Asterales</taxon>
        <taxon>Asteraceae</taxon>
        <taxon>Carduoideae</taxon>
        <taxon>Cardueae</taxon>
        <taxon>Centaureinae</taxon>
        <taxon>Centaurea</taxon>
    </lineage>
</organism>
<name>A0AA38T7S7_9ASTR</name>
<dbReference type="Proteomes" id="UP001172457">
    <property type="component" value="Chromosome 3"/>
</dbReference>
<dbReference type="PANTHER" id="PTHR11709:SF292">
    <property type="entry name" value="LACCASE-1"/>
    <property type="match status" value="1"/>
</dbReference>
<dbReference type="EMBL" id="JARYMX010000003">
    <property type="protein sequence ID" value="KAJ9555930.1"/>
    <property type="molecule type" value="Genomic_DNA"/>
</dbReference>
<evidence type="ECO:0000259" key="3">
    <source>
        <dbReference type="Pfam" id="PF07732"/>
    </source>
</evidence>
<dbReference type="AlphaFoldDB" id="A0AA38T7S7"/>
<dbReference type="GO" id="GO:0005507">
    <property type="term" value="F:copper ion binding"/>
    <property type="evidence" value="ECO:0007669"/>
    <property type="project" value="InterPro"/>
</dbReference>
<dbReference type="Gene3D" id="2.60.40.420">
    <property type="entry name" value="Cupredoxins - blue copper proteins"/>
    <property type="match status" value="1"/>
</dbReference>
<keyword evidence="2" id="KW-0812">Transmembrane</keyword>
<keyword evidence="5" id="KW-1185">Reference proteome</keyword>